<dbReference type="EMBL" id="OW240923">
    <property type="protein sequence ID" value="CAH2323996.1"/>
    <property type="molecule type" value="Genomic_DNA"/>
</dbReference>
<accession>A0AAD1TC56</accession>
<dbReference type="Proteomes" id="UP001295444">
    <property type="component" value="Chromosome 12"/>
</dbReference>
<protein>
    <submittedName>
        <fullName evidence="1">Uncharacterized protein</fullName>
    </submittedName>
</protein>
<evidence type="ECO:0000313" key="1">
    <source>
        <dbReference type="EMBL" id="CAH2323996.1"/>
    </source>
</evidence>
<name>A0AAD1TC56_PELCU</name>
<keyword evidence="2" id="KW-1185">Reference proteome</keyword>
<gene>
    <name evidence="1" type="ORF">PECUL_23A039178</name>
</gene>
<reference evidence="1" key="1">
    <citation type="submission" date="2022-03" db="EMBL/GenBank/DDBJ databases">
        <authorList>
            <person name="Alioto T."/>
            <person name="Alioto T."/>
            <person name="Gomez Garrido J."/>
        </authorList>
    </citation>
    <scope>NUCLEOTIDE SEQUENCE</scope>
</reference>
<sequence>MFPRRKLPLAATEQQDPLTSDTCEALTNSTSQSLAQHNATSRHQRCKLRDQTTAYPSAHHQSCIQIWRHPAQSFQERHF</sequence>
<organism evidence="1 2">
    <name type="scientific">Pelobates cultripes</name>
    <name type="common">Western spadefoot toad</name>
    <dbReference type="NCBI Taxonomy" id="61616"/>
    <lineage>
        <taxon>Eukaryota</taxon>
        <taxon>Metazoa</taxon>
        <taxon>Chordata</taxon>
        <taxon>Craniata</taxon>
        <taxon>Vertebrata</taxon>
        <taxon>Euteleostomi</taxon>
        <taxon>Amphibia</taxon>
        <taxon>Batrachia</taxon>
        <taxon>Anura</taxon>
        <taxon>Pelobatoidea</taxon>
        <taxon>Pelobatidae</taxon>
        <taxon>Pelobates</taxon>
    </lineage>
</organism>
<evidence type="ECO:0000313" key="2">
    <source>
        <dbReference type="Proteomes" id="UP001295444"/>
    </source>
</evidence>
<proteinExistence type="predicted"/>
<dbReference type="AlphaFoldDB" id="A0AAD1TC56"/>